<dbReference type="OrthoDB" id="10531120at2759"/>
<sequence>MPSELEFLERHLRSVRLIELKCLNILNSAEVKETNLWWHFEFGQVELQVNECLDLVCVREDQVQLDELARFFEYGEAFTDRGWRVAECLDHPVVETHGFLFSSHIPLQLADAIVLVASTRTLAWPVDMDCDSTKMRGVDGSDGVHKTAEEQPAEAACESELVLGIEDAAGLGVDGLTDTKERAEHLLQLQPLPPAVVADSPC</sequence>
<accession>A0A8H6VEN2</accession>
<keyword evidence="2" id="KW-1185">Reference proteome</keyword>
<comment type="caution">
    <text evidence="1">The sequence shown here is derived from an EMBL/GenBank/DDBJ whole genome shotgun (WGS) entry which is preliminary data.</text>
</comment>
<gene>
    <name evidence="1" type="ORF">HII31_09208</name>
</gene>
<dbReference type="Proteomes" id="UP000660729">
    <property type="component" value="Unassembled WGS sequence"/>
</dbReference>
<dbReference type="EMBL" id="JABCIY010000185">
    <property type="protein sequence ID" value="KAF7189568.1"/>
    <property type="molecule type" value="Genomic_DNA"/>
</dbReference>
<organism evidence="1 2">
    <name type="scientific">Pseudocercospora fuligena</name>
    <dbReference type="NCBI Taxonomy" id="685502"/>
    <lineage>
        <taxon>Eukaryota</taxon>
        <taxon>Fungi</taxon>
        <taxon>Dikarya</taxon>
        <taxon>Ascomycota</taxon>
        <taxon>Pezizomycotina</taxon>
        <taxon>Dothideomycetes</taxon>
        <taxon>Dothideomycetidae</taxon>
        <taxon>Mycosphaerellales</taxon>
        <taxon>Mycosphaerellaceae</taxon>
        <taxon>Pseudocercospora</taxon>
    </lineage>
</organism>
<protein>
    <submittedName>
        <fullName evidence="1">Uncharacterized protein</fullName>
    </submittedName>
</protein>
<evidence type="ECO:0000313" key="2">
    <source>
        <dbReference type="Proteomes" id="UP000660729"/>
    </source>
</evidence>
<dbReference type="AlphaFoldDB" id="A0A8H6VEN2"/>
<name>A0A8H6VEN2_9PEZI</name>
<reference evidence="1" key="1">
    <citation type="submission" date="2020-04" db="EMBL/GenBank/DDBJ databases">
        <title>Draft genome resource of the tomato pathogen Pseudocercospora fuligena.</title>
        <authorList>
            <person name="Zaccaron A."/>
        </authorList>
    </citation>
    <scope>NUCLEOTIDE SEQUENCE</scope>
    <source>
        <strain evidence="1">PF001</strain>
    </source>
</reference>
<proteinExistence type="predicted"/>
<evidence type="ECO:0000313" key="1">
    <source>
        <dbReference type="EMBL" id="KAF7189568.1"/>
    </source>
</evidence>